<keyword evidence="3" id="KW-1185">Reference proteome</keyword>
<sequence>MSISTTETVDIPDTNVNNKNVESDDEDNETDTDDNEDESNENDKNNYRSLDDQTCNNNDARQSTLGQNSADKNSNDCTNDCEILDDREKLSIAVEKLACLDGKYFEVIIDQSSLTGKVIANCKLCDPPKPFKGSLRSTLNFTSHLK</sequence>
<organism evidence="2 3">
    <name type="scientific">Cotesia glomerata</name>
    <name type="common">Lepidopteran parasitic wasp</name>
    <name type="synonym">Apanteles glomeratus</name>
    <dbReference type="NCBI Taxonomy" id="32391"/>
    <lineage>
        <taxon>Eukaryota</taxon>
        <taxon>Metazoa</taxon>
        <taxon>Ecdysozoa</taxon>
        <taxon>Arthropoda</taxon>
        <taxon>Hexapoda</taxon>
        <taxon>Insecta</taxon>
        <taxon>Pterygota</taxon>
        <taxon>Neoptera</taxon>
        <taxon>Endopterygota</taxon>
        <taxon>Hymenoptera</taxon>
        <taxon>Apocrita</taxon>
        <taxon>Ichneumonoidea</taxon>
        <taxon>Braconidae</taxon>
        <taxon>Microgastrinae</taxon>
        <taxon>Cotesia</taxon>
    </lineage>
</organism>
<evidence type="ECO:0000313" key="3">
    <source>
        <dbReference type="Proteomes" id="UP000826195"/>
    </source>
</evidence>
<reference evidence="2 3" key="1">
    <citation type="journal article" date="2021" name="J. Hered.">
        <title>A chromosome-level genome assembly of the parasitoid wasp, Cotesia glomerata (Hymenoptera: Braconidae).</title>
        <authorList>
            <person name="Pinto B.J."/>
            <person name="Weis J.J."/>
            <person name="Gamble T."/>
            <person name="Ode P.J."/>
            <person name="Paul R."/>
            <person name="Zaspel J.M."/>
        </authorList>
    </citation>
    <scope>NUCLEOTIDE SEQUENCE [LARGE SCALE GENOMIC DNA]</scope>
    <source>
        <strain evidence="2">CgM1</strain>
    </source>
</reference>
<feature type="region of interest" description="Disordered" evidence="1">
    <location>
        <begin position="1"/>
        <end position="77"/>
    </location>
</feature>
<gene>
    <name evidence="2" type="ORF">KQX54_000529</name>
</gene>
<evidence type="ECO:0000256" key="1">
    <source>
        <dbReference type="SAM" id="MobiDB-lite"/>
    </source>
</evidence>
<proteinExistence type="predicted"/>
<feature type="compositionally biased region" description="Basic and acidic residues" evidence="1">
    <location>
        <begin position="41"/>
        <end position="51"/>
    </location>
</feature>
<dbReference type="Proteomes" id="UP000826195">
    <property type="component" value="Unassembled WGS sequence"/>
</dbReference>
<evidence type="ECO:0000313" key="2">
    <source>
        <dbReference type="EMBL" id="KAH0558761.1"/>
    </source>
</evidence>
<feature type="compositionally biased region" description="Polar residues" evidence="1">
    <location>
        <begin position="1"/>
        <end position="20"/>
    </location>
</feature>
<feature type="compositionally biased region" description="Polar residues" evidence="1">
    <location>
        <begin position="52"/>
        <end position="77"/>
    </location>
</feature>
<accession>A0AAV7IW74</accession>
<name>A0AAV7IW74_COTGL</name>
<feature type="non-terminal residue" evidence="2">
    <location>
        <position position="146"/>
    </location>
</feature>
<feature type="compositionally biased region" description="Acidic residues" evidence="1">
    <location>
        <begin position="23"/>
        <end position="40"/>
    </location>
</feature>
<dbReference type="AlphaFoldDB" id="A0AAV7IW74"/>
<protein>
    <submittedName>
        <fullName evidence="2">Uncharacterized protein</fullName>
    </submittedName>
</protein>
<comment type="caution">
    <text evidence="2">The sequence shown here is derived from an EMBL/GenBank/DDBJ whole genome shotgun (WGS) entry which is preliminary data.</text>
</comment>
<dbReference type="EMBL" id="JAHXZJ010000490">
    <property type="protein sequence ID" value="KAH0558761.1"/>
    <property type="molecule type" value="Genomic_DNA"/>
</dbReference>